<dbReference type="PIRSF" id="PIRSF006187">
    <property type="entry name" value="DUF1307"/>
    <property type="match status" value="1"/>
</dbReference>
<dbReference type="RefSeq" id="WP_188734924.1">
    <property type="nucleotide sequence ID" value="NZ_BMLW01000007.1"/>
</dbReference>
<sequence length="154" mass="17006">MGNKKYFKMAGFVLLLISFITLAACGSNQETVTYKLEKGDNSIEVTLVADDEEIIEQSSTSITSYDSIRGVESKEDAEALITPTAEPLQGIDGLDYNLDFQDDHFIETIKVDFSIADTADLPGLNELLENEEGNLNLEDAVKSLEEQGFEKVEE</sequence>
<dbReference type="InterPro" id="IPR036699">
    <property type="entry name" value="YehR-like_sf"/>
</dbReference>
<reference evidence="3" key="1">
    <citation type="journal article" date="2019" name="Int. J. Syst. Evol. Microbiol.">
        <title>The Global Catalogue of Microorganisms (GCM) 10K type strain sequencing project: providing services to taxonomists for standard genome sequencing and annotation.</title>
        <authorList>
            <consortium name="The Broad Institute Genomics Platform"/>
            <consortium name="The Broad Institute Genome Sequencing Center for Infectious Disease"/>
            <person name="Wu L."/>
            <person name="Ma J."/>
        </authorList>
    </citation>
    <scope>NUCLEOTIDE SEQUENCE [LARGE SCALE GENOMIC DNA]</scope>
    <source>
        <strain evidence="3">CGMCC 1.7693</strain>
    </source>
</reference>
<accession>A0ABQ2NWE1</accession>
<dbReference type="InterPro" id="IPR009736">
    <property type="entry name" value="DUF1307"/>
</dbReference>
<protein>
    <submittedName>
        <fullName evidence="2">Lipoprotein Lmo0207</fullName>
    </submittedName>
</protein>
<proteinExistence type="predicted"/>
<feature type="signal peptide" evidence="1">
    <location>
        <begin position="1"/>
        <end position="23"/>
    </location>
</feature>
<dbReference type="PROSITE" id="PS51257">
    <property type="entry name" value="PROKAR_LIPOPROTEIN"/>
    <property type="match status" value="1"/>
</dbReference>
<dbReference type="EMBL" id="BMLW01000007">
    <property type="protein sequence ID" value="GGP12231.1"/>
    <property type="molecule type" value="Genomic_DNA"/>
</dbReference>
<dbReference type="Pfam" id="PF06998">
    <property type="entry name" value="DUF1307"/>
    <property type="match status" value="1"/>
</dbReference>
<feature type="chain" id="PRO_5045554500" evidence="1">
    <location>
        <begin position="24"/>
        <end position="154"/>
    </location>
</feature>
<dbReference type="SUPFAM" id="SSF160704">
    <property type="entry name" value="YehR-like"/>
    <property type="match status" value="1"/>
</dbReference>
<name>A0ABQ2NWE1_9BACI</name>
<evidence type="ECO:0000256" key="1">
    <source>
        <dbReference type="SAM" id="SignalP"/>
    </source>
</evidence>
<dbReference type="Gene3D" id="3.30.1830.10">
    <property type="entry name" value="YehR-like"/>
    <property type="match status" value="1"/>
</dbReference>
<keyword evidence="2" id="KW-0449">Lipoprotein</keyword>
<keyword evidence="3" id="KW-1185">Reference proteome</keyword>
<keyword evidence="1" id="KW-0732">Signal</keyword>
<evidence type="ECO:0000313" key="3">
    <source>
        <dbReference type="Proteomes" id="UP000641206"/>
    </source>
</evidence>
<comment type="caution">
    <text evidence="2">The sequence shown here is derived from an EMBL/GenBank/DDBJ whole genome shotgun (WGS) entry which is preliminary data.</text>
</comment>
<dbReference type="Proteomes" id="UP000641206">
    <property type="component" value="Unassembled WGS sequence"/>
</dbReference>
<gene>
    <name evidence="2" type="ORF">GCM10011346_27420</name>
</gene>
<evidence type="ECO:0000313" key="2">
    <source>
        <dbReference type="EMBL" id="GGP12231.1"/>
    </source>
</evidence>
<organism evidence="2 3">
    <name type="scientific">Oceanobacillus neutriphilus</name>
    <dbReference type="NCBI Taxonomy" id="531815"/>
    <lineage>
        <taxon>Bacteria</taxon>
        <taxon>Bacillati</taxon>
        <taxon>Bacillota</taxon>
        <taxon>Bacilli</taxon>
        <taxon>Bacillales</taxon>
        <taxon>Bacillaceae</taxon>
        <taxon>Oceanobacillus</taxon>
    </lineage>
</organism>